<dbReference type="Proteomes" id="UP000499080">
    <property type="component" value="Unassembled WGS sequence"/>
</dbReference>
<reference evidence="2 3" key="1">
    <citation type="journal article" date="2019" name="Sci. Rep.">
        <title>Orb-weaving spider Araneus ventricosus genome elucidates the spidroin gene catalogue.</title>
        <authorList>
            <person name="Kono N."/>
            <person name="Nakamura H."/>
            <person name="Ohtoshi R."/>
            <person name="Moran D.A.P."/>
            <person name="Shinohara A."/>
            <person name="Yoshida Y."/>
            <person name="Fujiwara M."/>
            <person name="Mori M."/>
            <person name="Tomita M."/>
            <person name="Arakawa K."/>
        </authorList>
    </citation>
    <scope>NUCLEOTIDE SEQUENCE [LARGE SCALE GENOMIC DNA]</scope>
</reference>
<proteinExistence type="predicted"/>
<feature type="region of interest" description="Disordered" evidence="1">
    <location>
        <begin position="103"/>
        <end position="123"/>
    </location>
</feature>
<name>A0A4Y2DYB2_ARAVE</name>
<organism evidence="2 3">
    <name type="scientific">Araneus ventricosus</name>
    <name type="common">Orbweaver spider</name>
    <name type="synonym">Epeira ventricosa</name>
    <dbReference type="NCBI Taxonomy" id="182803"/>
    <lineage>
        <taxon>Eukaryota</taxon>
        <taxon>Metazoa</taxon>
        <taxon>Ecdysozoa</taxon>
        <taxon>Arthropoda</taxon>
        <taxon>Chelicerata</taxon>
        <taxon>Arachnida</taxon>
        <taxon>Araneae</taxon>
        <taxon>Araneomorphae</taxon>
        <taxon>Entelegynae</taxon>
        <taxon>Araneoidea</taxon>
        <taxon>Araneidae</taxon>
        <taxon>Araneus</taxon>
    </lineage>
</organism>
<evidence type="ECO:0000313" key="2">
    <source>
        <dbReference type="EMBL" id="GBM21860.1"/>
    </source>
</evidence>
<sequence>MVFYIDKEEKIVIEVEASPLRFILKETLQRAWDSFLLPATWTFSSSPLHHPSCQNPPSMPKSDEDWRDVVEMFGISIQSGFSFDGLGHKSEIRCWVRAREPLSQNEERGEVALSRKRGQEAPF</sequence>
<dbReference type="EMBL" id="BGPR01000468">
    <property type="protein sequence ID" value="GBM21860.1"/>
    <property type="molecule type" value="Genomic_DNA"/>
</dbReference>
<keyword evidence="3" id="KW-1185">Reference proteome</keyword>
<accession>A0A4Y2DYB2</accession>
<evidence type="ECO:0000313" key="3">
    <source>
        <dbReference type="Proteomes" id="UP000499080"/>
    </source>
</evidence>
<comment type="caution">
    <text evidence="2">The sequence shown here is derived from an EMBL/GenBank/DDBJ whole genome shotgun (WGS) entry which is preliminary data.</text>
</comment>
<protein>
    <submittedName>
        <fullName evidence="2">Uncharacterized protein</fullName>
    </submittedName>
</protein>
<evidence type="ECO:0000256" key="1">
    <source>
        <dbReference type="SAM" id="MobiDB-lite"/>
    </source>
</evidence>
<gene>
    <name evidence="2" type="ORF">AVEN_32848_1</name>
</gene>
<dbReference type="AlphaFoldDB" id="A0A4Y2DYB2"/>